<protein>
    <recommendedName>
        <fullName evidence="11">HSF-type DNA-binding domain-containing protein</fullName>
    </recommendedName>
</protein>
<evidence type="ECO:0000256" key="3">
    <source>
        <dbReference type="ARBA" id="ARBA00022553"/>
    </source>
</evidence>
<keyword evidence="5" id="KW-0346">Stress response</keyword>
<dbReference type="PANTHER" id="PTHR10015">
    <property type="entry name" value="HEAT SHOCK TRANSCRIPTION FACTOR"/>
    <property type="match status" value="1"/>
</dbReference>
<name>A0A835IRT4_9MAGN</name>
<feature type="compositionally biased region" description="Polar residues" evidence="10">
    <location>
        <begin position="131"/>
        <end position="146"/>
    </location>
</feature>
<organism evidence="13 14">
    <name type="scientific">Coptis chinensis</name>
    <dbReference type="NCBI Taxonomy" id="261450"/>
    <lineage>
        <taxon>Eukaryota</taxon>
        <taxon>Viridiplantae</taxon>
        <taxon>Streptophyta</taxon>
        <taxon>Embryophyta</taxon>
        <taxon>Tracheophyta</taxon>
        <taxon>Spermatophyta</taxon>
        <taxon>Magnoliopsida</taxon>
        <taxon>Ranunculales</taxon>
        <taxon>Ranunculaceae</taxon>
        <taxon>Coptidoideae</taxon>
        <taxon>Coptis</taxon>
    </lineage>
</organism>
<evidence type="ECO:0000313" key="12">
    <source>
        <dbReference type="EMBL" id="KAF9621595.1"/>
    </source>
</evidence>
<evidence type="ECO:0000256" key="4">
    <source>
        <dbReference type="ARBA" id="ARBA00023015"/>
    </source>
</evidence>
<dbReference type="GO" id="GO:0003700">
    <property type="term" value="F:DNA-binding transcription factor activity"/>
    <property type="evidence" value="ECO:0007669"/>
    <property type="project" value="InterPro"/>
</dbReference>
<dbReference type="PRINTS" id="PR00056">
    <property type="entry name" value="HSFDOMAIN"/>
</dbReference>
<evidence type="ECO:0000256" key="2">
    <source>
        <dbReference type="ARBA" id="ARBA00011233"/>
    </source>
</evidence>
<gene>
    <name evidence="12" type="ORF">IFM89_023770</name>
    <name evidence="13" type="ORF">IFM89_031940</name>
</gene>
<keyword evidence="6" id="KW-0238">DNA-binding</keyword>
<dbReference type="GO" id="GO:0000978">
    <property type="term" value="F:RNA polymerase II cis-regulatory region sequence-specific DNA binding"/>
    <property type="evidence" value="ECO:0007669"/>
    <property type="project" value="TreeGrafter"/>
</dbReference>
<evidence type="ECO:0000259" key="11">
    <source>
        <dbReference type="PROSITE" id="PS00434"/>
    </source>
</evidence>
<evidence type="ECO:0000256" key="7">
    <source>
        <dbReference type="ARBA" id="ARBA00023163"/>
    </source>
</evidence>
<sequence length="305" mass="34529">MANRSVPAPFLTKTYQLVSDPSSDDVISWNESGTAFVVWKSAEFARDLLPNYFKHNNFSSFVRQLNTYGFRKIVPNRWEFLHEFFKRGEIEHLSEIHRRKSTHALTPQVTQGGKSNGGPSSQSNSGDDMRSSSTTSPGTKNNASDDTTATTTTQMSNLSDENEKLRKDNEFLSTELARTKKQCEDLMAFLSKQANVKPDEINHIMLQGAEEFTHEEIMAIEDNDNDGDDNKDEDEADKDEEQEEEKCLKLFGVWLKGKKRECDDGILGGPPSKKMKQAMDYDAPWMKITPSSGEKQSLHLRTCVK</sequence>
<dbReference type="AlphaFoldDB" id="A0A835IRT4"/>
<dbReference type="GO" id="GO:0006357">
    <property type="term" value="P:regulation of transcription by RNA polymerase II"/>
    <property type="evidence" value="ECO:0007669"/>
    <property type="project" value="TreeGrafter"/>
</dbReference>
<evidence type="ECO:0000256" key="6">
    <source>
        <dbReference type="ARBA" id="ARBA00023125"/>
    </source>
</evidence>
<dbReference type="Gene3D" id="1.10.10.10">
    <property type="entry name" value="Winged helix-like DNA-binding domain superfamily/Winged helix DNA-binding domain"/>
    <property type="match status" value="1"/>
</dbReference>
<feature type="region of interest" description="Disordered" evidence="10">
    <location>
        <begin position="98"/>
        <end position="166"/>
    </location>
</feature>
<comment type="subcellular location">
    <subcellularLocation>
        <location evidence="1">Nucleus</location>
    </subcellularLocation>
</comment>
<evidence type="ECO:0000256" key="5">
    <source>
        <dbReference type="ARBA" id="ARBA00023016"/>
    </source>
</evidence>
<dbReference type="InterPro" id="IPR036390">
    <property type="entry name" value="WH_DNA-bd_sf"/>
</dbReference>
<dbReference type="GO" id="GO:0005634">
    <property type="term" value="C:nucleus"/>
    <property type="evidence" value="ECO:0007669"/>
    <property type="project" value="UniProtKB-SubCell"/>
</dbReference>
<comment type="caution">
    <text evidence="13">The sequence shown here is derived from an EMBL/GenBank/DDBJ whole genome shotgun (WGS) entry which is preliminary data.</text>
</comment>
<keyword evidence="14" id="KW-1185">Reference proteome</keyword>
<proteinExistence type="inferred from homology"/>
<keyword evidence="8" id="KW-0539">Nucleus</keyword>
<reference evidence="13 14" key="1">
    <citation type="submission" date="2020-10" db="EMBL/GenBank/DDBJ databases">
        <title>The Coptis chinensis genome and diversification of protoberbering-type alkaloids.</title>
        <authorList>
            <person name="Wang B."/>
            <person name="Shu S."/>
            <person name="Song C."/>
            <person name="Liu Y."/>
        </authorList>
    </citation>
    <scope>NUCLEOTIDE SEQUENCE [LARGE SCALE GENOMIC DNA]</scope>
    <source>
        <strain evidence="13">HL-2020</strain>
        <tissue evidence="13">Leaf</tissue>
    </source>
</reference>
<dbReference type="OrthoDB" id="60033at2759"/>
<accession>A0A835IRT4</accession>
<evidence type="ECO:0000256" key="8">
    <source>
        <dbReference type="ARBA" id="ARBA00023242"/>
    </source>
</evidence>
<evidence type="ECO:0000256" key="1">
    <source>
        <dbReference type="ARBA" id="ARBA00004123"/>
    </source>
</evidence>
<dbReference type="FunFam" id="1.10.10.10:FF:000037">
    <property type="entry name" value="Heat stress transcription factor B-4"/>
    <property type="match status" value="1"/>
</dbReference>
<dbReference type="EMBL" id="JADFTS010000002">
    <property type="protein sequence ID" value="KAF9621595.1"/>
    <property type="molecule type" value="Genomic_DNA"/>
</dbReference>
<dbReference type="InterPro" id="IPR000232">
    <property type="entry name" value="HSF_DNA-bd"/>
</dbReference>
<comment type="similarity">
    <text evidence="9">Belongs to the HSF family.</text>
</comment>
<feature type="domain" description="HSF-type DNA-binding" evidence="11">
    <location>
        <begin position="49"/>
        <end position="73"/>
    </location>
</feature>
<comment type="subunit">
    <text evidence="2">Homotrimer.</text>
</comment>
<evidence type="ECO:0000313" key="14">
    <source>
        <dbReference type="Proteomes" id="UP000631114"/>
    </source>
</evidence>
<dbReference type="EMBL" id="JADFTS010000002">
    <property type="protein sequence ID" value="KAF9622536.1"/>
    <property type="molecule type" value="Genomic_DNA"/>
</dbReference>
<dbReference type="Proteomes" id="UP000631114">
    <property type="component" value="Unassembled WGS sequence"/>
</dbReference>
<keyword evidence="7" id="KW-0804">Transcription</keyword>
<dbReference type="Pfam" id="PF00447">
    <property type="entry name" value="HSF_DNA-bind"/>
    <property type="match status" value="1"/>
</dbReference>
<dbReference type="SMART" id="SM00415">
    <property type="entry name" value="HSF"/>
    <property type="match status" value="1"/>
</dbReference>
<dbReference type="PANTHER" id="PTHR10015:SF329">
    <property type="entry name" value="HEAT STRESS TRANSCRIPTION FACTOR B-1"/>
    <property type="match status" value="1"/>
</dbReference>
<keyword evidence="3" id="KW-0597">Phosphoprotein</keyword>
<feature type="compositionally biased region" description="Low complexity" evidence="10">
    <location>
        <begin position="111"/>
        <end position="126"/>
    </location>
</feature>
<dbReference type="InterPro" id="IPR036388">
    <property type="entry name" value="WH-like_DNA-bd_sf"/>
</dbReference>
<evidence type="ECO:0000313" key="13">
    <source>
        <dbReference type="EMBL" id="KAF9622536.1"/>
    </source>
</evidence>
<keyword evidence="4" id="KW-0805">Transcription regulation</keyword>
<feature type="region of interest" description="Disordered" evidence="10">
    <location>
        <begin position="221"/>
        <end position="244"/>
    </location>
</feature>
<evidence type="ECO:0000256" key="9">
    <source>
        <dbReference type="RuleBase" id="RU004020"/>
    </source>
</evidence>
<dbReference type="PROSITE" id="PS00434">
    <property type="entry name" value="HSF_DOMAIN"/>
    <property type="match status" value="1"/>
</dbReference>
<evidence type="ECO:0000256" key="10">
    <source>
        <dbReference type="SAM" id="MobiDB-lite"/>
    </source>
</evidence>
<dbReference type="SUPFAM" id="SSF46785">
    <property type="entry name" value="Winged helix' DNA-binding domain"/>
    <property type="match status" value="1"/>
</dbReference>